<comment type="caution">
    <text evidence="1">The sequence shown here is derived from an EMBL/GenBank/DDBJ whole genome shotgun (WGS) entry which is preliminary data.</text>
</comment>
<accession>A0A0D8ZQ45</accession>
<sequence>MTKCTLFVCKSCHSSSAELAENQRYDGSILLDNIATLSVEKFTAEELEIRSVGCLWNCRGCVVAVSTSDKPTYLLVDLPPDEENASALLEFVQMYISNSKGAVNWDKLPKQLESKFFACVPSVANREIPEPS</sequence>
<name>A0A0D8ZQ45_9CYAN</name>
<evidence type="ECO:0000313" key="1">
    <source>
        <dbReference type="EMBL" id="KJH70629.1"/>
    </source>
</evidence>
<dbReference type="OrthoDB" id="424426at2"/>
<dbReference type="AlphaFoldDB" id="A0A0D8ZQ45"/>
<dbReference type="EMBL" id="JYON01000020">
    <property type="protein sequence ID" value="KJH70629.1"/>
    <property type="molecule type" value="Genomic_DNA"/>
</dbReference>
<keyword evidence="2" id="KW-1185">Reference proteome</keyword>
<evidence type="ECO:0008006" key="3">
    <source>
        <dbReference type="Google" id="ProtNLM"/>
    </source>
</evidence>
<organism evidence="1 2">
    <name type="scientific">Aliterella atlantica CENA595</name>
    <dbReference type="NCBI Taxonomy" id="1618023"/>
    <lineage>
        <taxon>Bacteria</taxon>
        <taxon>Bacillati</taxon>
        <taxon>Cyanobacteriota</taxon>
        <taxon>Cyanophyceae</taxon>
        <taxon>Chroococcidiopsidales</taxon>
        <taxon>Aliterellaceae</taxon>
        <taxon>Aliterella</taxon>
    </lineage>
</organism>
<dbReference type="RefSeq" id="WP_045055905.1">
    <property type="nucleotide sequence ID" value="NZ_CAWMDP010000007.1"/>
</dbReference>
<protein>
    <recommendedName>
        <fullName evidence="3">Metal-binding protein</fullName>
    </recommendedName>
</protein>
<dbReference type="STRING" id="1618023.UH38_17130"/>
<reference evidence="1 2" key="1">
    <citation type="submission" date="2015-02" db="EMBL/GenBank/DDBJ databases">
        <title>Draft genome of a novel marine cyanobacterium (Chroococcales) isolated from South Atlantic Ocean.</title>
        <authorList>
            <person name="Rigonato J."/>
            <person name="Alvarenga D.O."/>
            <person name="Branco L.H."/>
            <person name="Varani A.M."/>
            <person name="Brandini F.P."/>
            <person name="Fiore M.F."/>
        </authorList>
    </citation>
    <scope>NUCLEOTIDE SEQUENCE [LARGE SCALE GENOMIC DNA]</scope>
    <source>
        <strain evidence="1 2">CENA595</strain>
    </source>
</reference>
<dbReference type="InterPro" id="IPR012863">
    <property type="entry name" value="DUF1636"/>
</dbReference>
<dbReference type="Pfam" id="PF07845">
    <property type="entry name" value="DUF1636"/>
    <property type="match status" value="1"/>
</dbReference>
<proteinExistence type="predicted"/>
<gene>
    <name evidence="1" type="ORF">UH38_17130</name>
</gene>
<dbReference type="Proteomes" id="UP000032452">
    <property type="component" value="Unassembled WGS sequence"/>
</dbReference>
<evidence type="ECO:0000313" key="2">
    <source>
        <dbReference type="Proteomes" id="UP000032452"/>
    </source>
</evidence>